<dbReference type="OrthoDB" id="5967017at2759"/>
<evidence type="ECO:0000313" key="3">
    <source>
        <dbReference type="Proteomes" id="UP000887116"/>
    </source>
</evidence>
<feature type="domain" description="DUF5641" evidence="1">
    <location>
        <begin position="27"/>
        <end position="87"/>
    </location>
</feature>
<dbReference type="InterPro" id="IPR040676">
    <property type="entry name" value="DUF5641"/>
</dbReference>
<organism evidence="2 3">
    <name type="scientific">Trichonephila clavata</name>
    <name type="common">Joro spider</name>
    <name type="synonym">Nephila clavata</name>
    <dbReference type="NCBI Taxonomy" id="2740835"/>
    <lineage>
        <taxon>Eukaryota</taxon>
        <taxon>Metazoa</taxon>
        <taxon>Ecdysozoa</taxon>
        <taxon>Arthropoda</taxon>
        <taxon>Chelicerata</taxon>
        <taxon>Arachnida</taxon>
        <taxon>Araneae</taxon>
        <taxon>Araneomorphae</taxon>
        <taxon>Entelegynae</taxon>
        <taxon>Araneoidea</taxon>
        <taxon>Nephilidae</taxon>
        <taxon>Trichonephila</taxon>
    </lineage>
</organism>
<accession>A0A8X6KLW7</accession>
<gene>
    <name evidence="2" type="ORF">TNCT_39541</name>
</gene>
<name>A0A8X6KLW7_TRICU</name>
<evidence type="ECO:0000313" key="2">
    <source>
        <dbReference type="EMBL" id="GFQ77221.1"/>
    </source>
</evidence>
<dbReference type="Proteomes" id="UP000887116">
    <property type="component" value="Unassembled WGS sequence"/>
</dbReference>
<keyword evidence="3" id="KW-1185">Reference proteome</keyword>
<protein>
    <recommendedName>
        <fullName evidence="1">DUF5641 domain-containing protein</fullName>
    </recommendedName>
</protein>
<dbReference type="EMBL" id="BMAO01031730">
    <property type="protein sequence ID" value="GFQ77221.1"/>
    <property type="molecule type" value="Genomic_DNA"/>
</dbReference>
<comment type="caution">
    <text evidence="2">The sequence shown here is derived from an EMBL/GenBank/DDBJ whole genome shotgun (WGS) entry which is preliminary data.</text>
</comment>
<evidence type="ECO:0000259" key="1">
    <source>
        <dbReference type="Pfam" id="PF18701"/>
    </source>
</evidence>
<sequence>MFLQEIETSDVSDIDFLDHREINMMIRHVQTIRERLRRRFRIEYPGQMRKQTQRHRKSRPLTDGDIVSLENNLKKRALWSLARIIEYPSKRWTY</sequence>
<dbReference type="Pfam" id="PF18701">
    <property type="entry name" value="DUF5641"/>
    <property type="match status" value="1"/>
</dbReference>
<reference evidence="2" key="1">
    <citation type="submission" date="2020-07" db="EMBL/GenBank/DDBJ databases">
        <title>Multicomponent nature underlies the extraordinary mechanical properties of spider dragline silk.</title>
        <authorList>
            <person name="Kono N."/>
            <person name="Nakamura H."/>
            <person name="Mori M."/>
            <person name="Yoshida Y."/>
            <person name="Ohtoshi R."/>
            <person name="Malay A.D."/>
            <person name="Moran D.A.P."/>
            <person name="Tomita M."/>
            <person name="Numata K."/>
            <person name="Arakawa K."/>
        </authorList>
    </citation>
    <scope>NUCLEOTIDE SEQUENCE</scope>
</reference>
<dbReference type="AlphaFoldDB" id="A0A8X6KLW7"/>
<proteinExistence type="predicted"/>